<evidence type="ECO:0000313" key="10">
    <source>
        <dbReference type="Proteomes" id="UP000541610"/>
    </source>
</evidence>
<dbReference type="OrthoDB" id="192887at2759"/>
<dbReference type="Gene3D" id="3.30.200.20">
    <property type="entry name" value="Phosphorylase Kinase, domain 1"/>
    <property type="match status" value="1"/>
</dbReference>
<keyword evidence="4" id="KW-0418">Kinase</keyword>
<dbReference type="Pfam" id="PF00069">
    <property type="entry name" value="Pkinase"/>
    <property type="match status" value="2"/>
</dbReference>
<dbReference type="InterPro" id="IPR007177">
    <property type="entry name" value="Tsr3_C"/>
</dbReference>
<keyword evidence="2" id="KW-0808">Transferase</keyword>
<name>A0A7J6NYP4_PEROL</name>
<evidence type="ECO:0000259" key="8">
    <source>
        <dbReference type="PROSITE" id="PS50011"/>
    </source>
</evidence>
<feature type="region of interest" description="Disordered" evidence="7">
    <location>
        <begin position="648"/>
        <end position="685"/>
    </location>
</feature>
<dbReference type="Proteomes" id="UP000541610">
    <property type="component" value="Unassembled WGS sequence"/>
</dbReference>
<keyword evidence="1" id="KW-0723">Serine/threonine-protein kinase</keyword>
<proteinExistence type="predicted"/>
<dbReference type="InterPro" id="IPR000719">
    <property type="entry name" value="Prot_kinase_dom"/>
</dbReference>
<accession>A0A7J6NYP4</accession>
<evidence type="ECO:0000256" key="4">
    <source>
        <dbReference type="ARBA" id="ARBA00022777"/>
    </source>
</evidence>
<dbReference type="InterPro" id="IPR011009">
    <property type="entry name" value="Kinase-like_dom_sf"/>
</dbReference>
<dbReference type="EMBL" id="JABANP010000146">
    <property type="protein sequence ID" value="KAF4688630.1"/>
    <property type="molecule type" value="Genomic_DNA"/>
</dbReference>
<evidence type="ECO:0000256" key="5">
    <source>
        <dbReference type="ARBA" id="ARBA00022840"/>
    </source>
</evidence>
<dbReference type="AlphaFoldDB" id="A0A7J6NYP4"/>
<feature type="compositionally biased region" description="Acidic residues" evidence="7">
    <location>
        <begin position="662"/>
        <end position="674"/>
    </location>
</feature>
<keyword evidence="3 6" id="KW-0547">Nucleotide-binding</keyword>
<gene>
    <name evidence="9" type="ORF">FOZ60_002551</name>
</gene>
<organism evidence="9 10">
    <name type="scientific">Perkinsus olseni</name>
    <name type="common">Perkinsus atlanticus</name>
    <dbReference type="NCBI Taxonomy" id="32597"/>
    <lineage>
        <taxon>Eukaryota</taxon>
        <taxon>Sar</taxon>
        <taxon>Alveolata</taxon>
        <taxon>Perkinsozoa</taxon>
        <taxon>Perkinsea</taxon>
        <taxon>Perkinsida</taxon>
        <taxon>Perkinsidae</taxon>
        <taxon>Perkinsus</taxon>
    </lineage>
</organism>
<dbReference type="GO" id="GO:0004674">
    <property type="term" value="F:protein serine/threonine kinase activity"/>
    <property type="evidence" value="ECO:0007669"/>
    <property type="project" value="UniProtKB-KW"/>
</dbReference>
<feature type="binding site" evidence="6">
    <location>
        <position position="67"/>
    </location>
    <ligand>
        <name>ATP</name>
        <dbReference type="ChEBI" id="CHEBI:30616"/>
    </ligand>
</feature>
<dbReference type="SUPFAM" id="SSF56112">
    <property type="entry name" value="Protein kinase-like (PK-like)"/>
    <property type="match status" value="1"/>
</dbReference>
<evidence type="ECO:0000256" key="2">
    <source>
        <dbReference type="ARBA" id="ARBA00022679"/>
    </source>
</evidence>
<dbReference type="CDD" id="cd07834">
    <property type="entry name" value="STKc_MAPK"/>
    <property type="match status" value="1"/>
</dbReference>
<comment type="caution">
    <text evidence="9">The sequence shown here is derived from an EMBL/GenBank/DDBJ whole genome shotgun (WGS) entry which is preliminary data.</text>
</comment>
<sequence length="685" mass="78259">MSRDPRGAPAGGAGYDNRGAKARIPKAHQDWKIPEQYEIRQLIGTGSYGHVCEAYDKYNQRIVAIKKIHRVFEDLIDCKRILREIAILNRLDHDHIIKMLDICPPDDLENFDELYIVLEIADSDFKKLFRTPVFLTELHIKTLVVQPPRRCQKPANCLVNQDCSVKICDFGLSRAIGMEKQLHLQHLPNTPREMDGEDGTGGAASTAATVPIVPHTQNLKRQLTGHVVTRWYRAPELILLEENYGEAIDVWSVGCIFAELLGMMKENVAFPSDRGPLFPGSSCFPLSPDHKHATDYKFHTRGNRDQLNMIFNILGTPSDEDIEELEKEDAKRYIRCFTRREGTGIREKFRGSSPEALDILERMLVFNPRKRITVDECLEHPFFKGIRGTETVAKDQVFLQFELEPELDEAQLRKYFIMEMQKFHPDVQSPASVILLLYNMPLQPSETTEAPRLPEKNPRLVMFEFHQNDPKKDTGMRLVKRGSAKALKPHVPFQVVHRPYLLRYNVLNHQGILLSAEGKAYLSGGDREIVAKSGIGAINCSWNRLDEIPKRMKVPPHHYRLLPMTLVAANPINFGKRGKLCTAEALCAAAYITGYREFAEDTLNASFGWGEEFFELNRDVLELYAGCNNSEEVEEAERKFLRDLEEEAAHRQARMMPSSDSSSDEEDYEEEETREVDACGNYIEK</sequence>
<dbReference type="InterPro" id="IPR017441">
    <property type="entry name" value="Protein_kinase_ATP_BS"/>
</dbReference>
<dbReference type="FunFam" id="3.30.200.20:FF:000046">
    <property type="entry name" value="Mitogen-activated protein kinase"/>
    <property type="match status" value="1"/>
</dbReference>
<dbReference type="PROSITE" id="PS50011">
    <property type="entry name" value="PROTEIN_KINASE_DOM"/>
    <property type="match status" value="1"/>
</dbReference>
<dbReference type="Pfam" id="PF04034">
    <property type="entry name" value="Ribo_biogen_C"/>
    <property type="match status" value="1"/>
</dbReference>
<protein>
    <recommendedName>
        <fullName evidence="8">Protein kinase domain-containing protein</fullName>
    </recommendedName>
</protein>
<evidence type="ECO:0000256" key="7">
    <source>
        <dbReference type="SAM" id="MobiDB-lite"/>
    </source>
</evidence>
<feature type="domain" description="Protein kinase" evidence="8">
    <location>
        <begin position="37"/>
        <end position="383"/>
    </location>
</feature>
<dbReference type="GO" id="GO:0005524">
    <property type="term" value="F:ATP binding"/>
    <property type="evidence" value="ECO:0007669"/>
    <property type="project" value="UniProtKB-UniRule"/>
</dbReference>
<keyword evidence="5 6" id="KW-0067">ATP-binding</keyword>
<evidence type="ECO:0000256" key="3">
    <source>
        <dbReference type="ARBA" id="ARBA00022741"/>
    </source>
</evidence>
<dbReference type="InterPro" id="IPR050117">
    <property type="entry name" value="MAPK"/>
</dbReference>
<evidence type="ECO:0000256" key="6">
    <source>
        <dbReference type="PROSITE-ProRule" id="PRU10141"/>
    </source>
</evidence>
<dbReference type="Gene3D" id="1.10.510.10">
    <property type="entry name" value="Transferase(Phosphotransferase) domain 1"/>
    <property type="match status" value="1"/>
</dbReference>
<dbReference type="PROSITE" id="PS00107">
    <property type="entry name" value="PROTEIN_KINASE_ATP"/>
    <property type="match status" value="1"/>
</dbReference>
<reference evidence="9 10" key="1">
    <citation type="submission" date="2020-04" db="EMBL/GenBank/DDBJ databases">
        <title>Perkinsus olseni comparative genomics.</title>
        <authorList>
            <person name="Bogema D.R."/>
        </authorList>
    </citation>
    <scope>NUCLEOTIDE SEQUENCE [LARGE SCALE GENOMIC DNA]</scope>
    <source>
        <strain evidence="9">00978-12</strain>
    </source>
</reference>
<evidence type="ECO:0000313" key="9">
    <source>
        <dbReference type="EMBL" id="KAF4688630.1"/>
    </source>
</evidence>
<evidence type="ECO:0000256" key="1">
    <source>
        <dbReference type="ARBA" id="ARBA00022527"/>
    </source>
</evidence>
<dbReference type="PANTHER" id="PTHR24055">
    <property type="entry name" value="MITOGEN-ACTIVATED PROTEIN KINASE"/>
    <property type="match status" value="1"/>
</dbReference>